<protein>
    <submittedName>
        <fullName evidence="2">E3 ubiquitin-protein ligase Ufd4</fullName>
    </submittedName>
</protein>
<reference evidence="2" key="2">
    <citation type="journal article" date="2023" name="Science">
        <title>Genomic signatures of disease resistance in endangered staghorn corals.</title>
        <authorList>
            <person name="Vollmer S.V."/>
            <person name="Selwyn J.D."/>
            <person name="Despard B.A."/>
            <person name="Roesel C.L."/>
        </authorList>
    </citation>
    <scope>NUCLEOTIDE SEQUENCE</scope>
    <source>
        <strain evidence="2">K2</strain>
    </source>
</reference>
<dbReference type="InterPro" id="IPR008979">
    <property type="entry name" value="Galactose-bd-like_sf"/>
</dbReference>
<organism evidence="2 3">
    <name type="scientific">Acropora cervicornis</name>
    <name type="common">Staghorn coral</name>
    <dbReference type="NCBI Taxonomy" id="6130"/>
    <lineage>
        <taxon>Eukaryota</taxon>
        <taxon>Metazoa</taxon>
        <taxon>Cnidaria</taxon>
        <taxon>Anthozoa</taxon>
        <taxon>Hexacorallia</taxon>
        <taxon>Scleractinia</taxon>
        <taxon>Astrocoeniina</taxon>
        <taxon>Acroporidae</taxon>
        <taxon>Acropora</taxon>
    </lineage>
</organism>
<accession>A0AAD9QIT4</accession>
<feature type="coiled-coil region" evidence="1">
    <location>
        <begin position="141"/>
        <end position="189"/>
    </location>
</feature>
<feature type="coiled-coil region" evidence="1">
    <location>
        <begin position="74"/>
        <end position="101"/>
    </location>
</feature>
<evidence type="ECO:0000313" key="3">
    <source>
        <dbReference type="Proteomes" id="UP001249851"/>
    </source>
</evidence>
<dbReference type="SUPFAM" id="SSF49785">
    <property type="entry name" value="Galactose-binding domain-like"/>
    <property type="match status" value="1"/>
</dbReference>
<dbReference type="EMBL" id="JARQWQ010000030">
    <property type="protein sequence ID" value="KAK2562058.1"/>
    <property type="molecule type" value="Genomic_DNA"/>
</dbReference>
<dbReference type="PANTHER" id="PTHR47457:SF1">
    <property type="entry name" value="BTB DOMAIN-CONTAINING PROTEIN-RELATED"/>
    <property type="match status" value="1"/>
</dbReference>
<keyword evidence="3" id="KW-1185">Reference proteome</keyword>
<evidence type="ECO:0000313" key="2">
    <source>
        <dbReference type="EMBL" id="KAK2562058.1"/>
    </source>
</evidence>
<proteinExistence type="predicted"/>
<dbReference type="Proteomes" id="UP001249851">
    <property type="component" value="Unassembled WGS sequence"/>
</dbReference>
<keyword evidence="1" id="KW-0175">Coiled coil</keyword>
<name>A0AAD9QIT4_ACRCE</name>
<reference evidence="2" key="1">
    <citation type="journal article" date="2023" name="G3 (Bethesda)">
        <title>Whole genome assembly and annotation of the endangered Caribbean coral Acropora cervicornis.</title>
        <authorList>
            <person name="Selwyn J.D."/>
            <person name="Vollmer S.V."/>
        </authorList>
    </citation>
    <scope>NUCLEOTIDE SEQUENCE</scope>
    <source>
        <strain evidence="2">K2</strain>
    </source>
</reference>
<gene>
    <name evidence="2" type="ORF">P5673_014797</name>
</gene>
<dbReference type="Gene3D" id="2.60.120.260">
    <property type="entry name" value="Galactose-binding domain-like"/>
    <property type="match status" value="1"/>
</dbReference>
<evidence type="ECO:0000256" key="1">
    <source>
        <dbReference type="SAM" id="Coils"/>
    </source>
</evidence>
<dbReference type="AlphaFoldDB" id="A0AAD9QIT4"/>
<dbReference type="PANTHER" id="PTHR47457">
    <property type="entry name" value="OS05G0345500 PROTEIN"/>
    <property type="match status" value="1"/>
</dbReference>
<sequence>MKKKLKDSLEKCQAQTKDKDVLLKKMRLENKRLHEQSNAERSKCDTLSEEVRRLKEISGPDESCSRCATSRDERASAMTEIQTLRKEIQELNKGITKINKDYQPNTQTPHEWHQSPQEKPINLPHEHKKVENKHQEEIKYLQAENKRLEYLDKSKKKLEQDLLKSQRDLKKLKKDFACEKERMKKEIEAKDDLLELKLKDETHMSNENYSLREKLKEEISKSSNLKKEVHRLRLTPKEMQGQIYSYSEDFDKRGVVYHLARIYGKTSQVNPSSTQIVVTRSSDREGHAEDLLQNQVKPGTVSGTKDKEGSSWCVDLTEKYVLFLTHYTLRHGCEKRLSVLLNWRLEGSLDGRRWTTLKKHEDDQGLKKDRRYCTCTWPINANSNAFRYFRIFQTGKNSSDRFGIFLSGMEMYGVLIEKSS</sequence>
<comment type="caution">
    <text evidence="2">The sequence shown here is derived from an EMBL/GenBank/DDBJ whole genome shotgun (WGS) entry which is preliminary data.</text>
</comment>